<dbReference type="EMBL" id="SLXQ01000003">
    <property type="protein sequence ID" value="TCP54283.1"/>
    <property type="molecule type" value="Genomic_DNA"/>
</dbReference>
<proteinExistence type="predicted"/>
<evidence type="ECO:0000313" key="2">
    <source>
        <dbReference type="Proteomes" id="UP000294911"/>
    </source>
</evidence>
<reference evidence="1 2" key="1">
    <citation type="submission" date="2019-03" db="EMBL/GenBank/DDBJ databases">
        <title>Genomic Encyclopedia of Type Strains, Phase IV (KMG-IV): sequencing the most valuable type-strain genomes for metagenomic binning, comparative biology and taxonomic classification.</title>
        <authorList>
            <person name="Goeker M."/>
        </authorList>
    </citation>
    <scope>NUCLEOTIDE SEQUENCE [LARGE SCALE GENOMIC DNA]</scope>
    <source>
        <strain evidence="1 2">DSM 45765</strain>
    </source>
</reference>
<dbReference type="AlphaFoldDB" id="A0A4R2QW24"/>
<keyword evidence="2" id="KW-1185">Reference proteome</keyword>
<evidence type="ECO:0000313" key="1">
    <source>
        <dbReference type="EMBL" id="TCP54283.1"/>
    </source>
</evidence>
<protein>
    <submittedName>
        <fullName evidence="1">Uncharacterized protein</fullName>
    </submittedName>
</protein>
<accession>A0A4R2QW24</accession>
<dbReference type="Proteomes" id="UP000294911">
    <property type="component" value="Unassembled WGS sequence"/>
</dbReference>
<sequence length="121" mass="13664">MANRVRAWPATFHGTIYLALRAMQAINHFCYQKSLVIQVKQHTTVSFQRGTLSVATFNPAILAQRGPASFESVGQPDLVHDILSIVRKVIRDAMNPPAESRKTLWYTTAKPAINEKFRLLE</sequence>
<name>A0A4R2QW24_9PSEU</name>
<organism evidence="1 2">
    <name type="scientific">Tamaricihabitans halophyticus</name>
    <dbReference type="NCBI Taxonomy" id="1262583"/>
    <lineage>
        <taxon>Bacteria</taxon>
        <taxon>Bacillati</taxon>
        <taxon>Actinomycetota</taxon>
        <taxon>Actinomycetes</taxon>
        <taxon>Pseudonocardiales</taxon>
        <taxon>Pseudonocardiaceae</taxon>
        <taxon>Tamaricihabitans</taxon>
    </lineage>
</organism>
<gene>
    <name evidence="1" type="ORF">EV191_103327</name>
</gene>
<comment type="caution">
    <text evidence="1">The sequence shown here is derived from an EMBL/GenBank/DDBJ whole genome shotgun (WGS) entry which is preliminary data.</text>
</comment>